<keyword evidence="5" id="KW-0378">Hydrolase</keyword>
<evidence type="ECO:0000256" key="1">
    <source>
        <dbReference type="ARBA" id="ARBA00006620"/>
    </source>
</evidence>
<evidence type="ECO:0000256" key="6">
    <source>
        <dbReference type="ARBA" id="ARBA00022884"/>
    </source>
</evidence>
<dbReference type="InterPro" id="IPR012933">
    <property type="entry name" value="HicA_mRNA_interferase"/>
</dbReference>
<evidence type="ECO:0000256" key="2">
    <source>
        <dbReference type="ARBA" id="ARBA00022649"/>
    </source>
</evidence>
<dbReference type="SUPFAM" id="SSF54786">
    <property type="entry name" value="YcfA/nrd intein domain"/>
    <property type="match status" value="1"/>
</dbReference>
<comment type="similarity">
    <text evidence="1">Belongs to the HicA mRNA interferase family.</text>
</comment>
<keyword evidence="3" id="KW-0540">Nuclease</keyword>
<reference evidence="8 9" key="1">
    <citation type="submission" date="2024-02" db="EMBL/GenBank/DDBJ databases">
        <title>Identification of pathogenicity and growth-promoting functions of Pseudomonas putida variants.</title>
        <authorList>
            <person name="Sun J."/>
        </authorList>
    </citation>
    <scope>NUCLEOTIDE SEQUENCE [LARGE SCALE GENOMIC DNA]</scope>
    <source>
        <strain evidence="8 9">A04</strain>
    </source>
</reference>
<keyword evidence="9" id="KW-1185">Reference proteome</keyword>
<evidence type="ECO:0000256" key="5">
    <source>
        <dbReference type="ARBA" id="ARBA00022801"/>
    </source>
</evidence>
<evidence type="ECO:0000256" key="3">
    <source>
        <dbReference type="ARBA" id="ARBA00022722"/>
    </source>
</evidence>
<accession>A0ABU8R1R9</accession>
<dbReference type="Proteomes" id="UP001377692">
    <property type="component" value="Unassembled WGS sequence"/>
</dbReference>
<keyword evidence="2" id="KW-1277">Toxin-antitoxin system</keyword>
<dbReference type="InterPro" id="IPR038570">
    <property type="entry name" value="HicA_sf"/>
</dbReference>
<protein>
    <submittedName>
        <fullName evidence="8">Type II toxin-antitoxin system HicA family toxin</fullName>
    </submittedName>
</protein>
<gene>
    <name evidence="8" type="ORF">V7V80_03810</name>
</gene>
<sequence>MKCNEFKRWLLARGVEVSKTAKGSHFKLYFNGKQTTLPNHGAKEMAEGTRKAIIKQLGLKD</sequence>
<name>A0ABU8R1R9_9PSED</name>
<evidence type="ECO:0000313" key="9">
    <source>
        <dbReference type="Proteomes" id="UP001377692"/>
    </source>
</evidence>
<keyword evidence="6" id="KW-0694">RNA-binding</keyword>
<comment type="caution">
    <text evidence="8">The sequence shown here is derived from an EMBL/GenBank/DDBJ whole genome shotgun (WGS) entry which is preliminary data.</text>
</comment>
<keyword evidence="4" id="KW-0255">Endonuclease</keyword>
<dbReference type="Gene3D" id="3.30.920.30">
    <property type="entry name" value="Hypothetical protein"/>
    <property type="match status" value="1"/>
</dbReference>
<dbReference type="RefSeq" id="WP_241105720.1">
    <property type="nucleotide sequence ID" value="NZ_JBBHLD010000002.1"/>
</dbReference>
<dbReference type="Pfam" id="PF07927">
    <property type="entry name" value="HicA_toxin"/>
    <property type="match status" value="1"/>
</dbReference>
<organism evidence="8 9">
    <name type="scientific">Pseudomonas kermanshahensis</name>
    <dbReference type="NCBI Taxonomy" id="2745482"/>
    <lineage>
        <taxon>Bacteria</taxon>
        <taxon>Pseudomonadati</taxon>
        <taxon>Pseudomonadota</taxon>
        <taxon>Gammaproteobacteria</taxon>
        <taxon>Pseudomonadales</taxon>
        <taxon>Pseudomonadaceae</taxon>
        <taxon>Pseudomonas</taxon>
    </lineage>
</organism>
<keyword evidence="7" id="KW-0346">Stress response</keyword>
<evidence type="ECO:0000313" key="8">
    <source>
        <dbReference type="EMBL" id="MEJ5903803.1"/>
    </source>
</evidence>
<dbReference type="EMBL" id="JBBHLD010000002">
    <property type="protein sequence ID" value="MEJ5903803.1"/>
    <property type="molecule type" value="Genomic_DNA"/>
</dbReference>
<evidence type="ECO:0000256" key="4">
    <source>
        <dbReference type="ARBA" id="ARBA00022759"/>
    </source>
</evidence>
<evidence type="ECO:0000256" key="7">
    <source>
        <dbReference type="ARBA" id="ARBA00023016"/>
    </source>
</evidence>
<proteinExistence type="inferred from homology"/>